<evidence type="ECO:0008006" key="6">
    <source>
        <dbReference type="Google" id="ProtNLM"/>
    </source>
</evidence>
<evidence type="ECO:0000256" key="1">
    <source>
        <dbReference type="ARBA" id="ARBA00010111"/>
    </source>
</evidence>
<reference evidence="4 5" key="1">
    <citation type="submission" date="2024-02" db="EMBL/GenBank/DDBJ databases">
        <title>Discinaceae phylogenomics.</title>
        <authorList>
            <person name="Dirks A.C."/>
            <person name="James T.Y."/>
        </authorList>
    </citation>
    <scope>NUCLEOTIDE SEQUENCE [LARGE SCALE GENOMIC DNA]</scope>
    <source>
        <strain evidence="4 5">ACD0624</strain>
    </source>
</reference>
<dbReference type="Gene3D" id="1.10.287.3980">
    <property type="match status" value="1"/>
</dbReference>
<proteinExistence type="inferred from homology"/>
<dbReference type="Pfam" id="PF00468">
    <property type="entry name" value="Ribosomal_L34"/>
    <property type="match status" value="1"/>
</dbReference>
<comment type="similarity">
    <text evidence="1">Belongs to the bacterial ribosomal protein bL34 family.</text>
</comment>
<protein>
    <recommendedName>
        <fullName evidence="6">50S ribosomal protein L34, chloroplastic</fullName>
    </recommendedName>
</protein>
<evidence type="ECO:0000256" key="2">
    <source>
        <dbReference type="ARBA" id="ARBA00022980"/>
    </source>
</evidence>
<keyword evidence="2" id="KW-0689">Ribosomal protein</keyword>
<accession>A0ABR3GAF7</accession>
<dbReference type="PANTHER" id="PTHR14503:SF4">
    <property type="entry name" value="LARGE RIBOSOMAL SUBUNIT PROTEIN BL34M"/>
    <property type="match status" value="1"/>
</dbReference>
<organism evidence="4 5">
    <name type="scientific">Discina gigas</name>
    <dbReference type="NCBI Taxonomy" id="1032678"/>
    <lineage>
        <taxon>Eukaryota</taxon>
        <taxon>Fungi</taxon>
        <taxon>Dikarya</taxon>
        <taxon>Ascomycota</taxon>
        <taxon>Pezizomycotina</taxon>
        <taxon>Pezizomycetes</taxon>
        <taxon>Pezizales</taxon>
        <taxon>Discinaceae</taxon>
        <taxon>Discina</taxon>
    </lineage>
</organism>
<dbReference type="PANTHER" id="PTHR14503">
    <property type="entry name" value="MITOCHONDRIAL RIBOSOMAL PROTEIN 34 FAMILY MEMBER"/>
    <property type="match status" value="1"/>
</dbReference>
<sequence>MLCTRCFTRVIRAAQLKISSPILSATKSFTSLTPLRPSLGVFATPAITAAIAPRISLHPALRALQVRNGPRNTFDPSHRVRKRRAGFLARKRTRGGRAVLKRRMLKGRKSLSH</sequence>
<evidence type="ECO:0000256" key="3">
    <source>
        <dbReference type="ARBA" id="ARBA00023274"/>
    </source>
</evidence>
<dbReference type="EMBL" id="JBBBZM010000143">
    <property type="protein sequence ID" value="KAL0632944.1"/>
    <property type="molecule type" value="Genomic_DNA"/>
</dbReference>
<dbReference type="Proteomes" id="UP001447188">
    <property type="component" value="Unassembled WGS sequence"/>
</dbReference>
<evidence type="ECO:0000313" key="4">
    <source>
        <dbReference type="EMBL" id="KAL0632944.1"/>
    </source>
</evidence>
<dbReference type="NCBIfam" id="TIGR01030">
    <property type="entry name" value="rpmH_bact"/>
    <property type="match status" value="1"/>
</dbReference>
<keyword evidence="5" id="KW-1185">Reference proteome</keyword>
<comment type="caution">
    <text evidence="4">The sequence shown here is derived from an EMBL/GenBank/DDBJ whole genome shotgun (WGS) entry which is preliminary data.</text>
</comment>
<gene>
    <name evidence="4" type="ORF">Q9L58_008173</name>
</gene>
<evidence type="ECO:0000313" key="5">
    <source>
        <dbReference type="Proteomes" id="UP001447188"/>
    </source>
</evidence>
<name>A0ABR3GAF7_9PEZI</name>
<keyword evidence="3" id="KW-0687">Ribonucleoprotein</keyword>
<dbReference type="HAMAP" id="MF_00391">
    <property type="entry name" value="Ribosomal_bL34"/>
    <property type="match status" value="1"/>
</dbReference>
<dbReference type="InterPro" id="IPR000271">
    <property type="entry name" value="Ribosomal_bL34"/>
</dbReference>